<dbReference type="PRINTS" id="PR00381">
    <property type="entry name" value="KINESINLIGHT"/>
</dbReference>
<accession>A0AAN8MTW7</accession>
<evidence type="ECO:0008006" key="4">
    <source>
        <dbReference type="Google" id="ProtNLM"/>
    </source>
</evidence>
<dbReference type="Gene3D" id="1.25.40.10">
    <property type="entry name" value="Tetratricopeptide repeat domain"/>
    <property type="match status" value="3"/>
</dbReference>
<dbReference type="InterPro" id="IPR019734">
    <property type="entry name" value="TPR_rpt"/>
</dbReference>
<dbReference type="EMBL" id="JAVHNR010000001">
    <property type="protein sequence ID" value="KAK6356062.1"/>
    <property type="molecule type" value="Genomic_DNA"/>
</dbReference>
<feature type="repeat" description="TPR" evidence="1">
    <location>
        <begin position="966"/>
        <end position="999"/>
    </location>
</feature>
<sequence>MATGLRRDDYTVGWICAIPIELSAVLAILDETHPQLDIPDGDTNVYKFGRIGSHNVVISCLPGGQYGLTRAAVAATCMRLTFKKLRFGLMVGVGGGAPSASNDIRLGDIVVSQPTDRSGGVIQYDFGKATESGEFEQSGSLNAPPPVLLGAVTVMKTVNDLGDKISEVAQEVGHGNFIFQYPGQEMDVLFRADYLHVPSKGRQSDTCRACEASNIITRPEREYDYPYIHYGIIASANQVMKDGIKRDKVSAQTRALCFEMEAAGLMNDFPCLVIRGICDYSDGHKNKRWQPYAALVAAIYAKELLLGVPIASKEESENHSANPKIKEMNVIIPLRMPFPRNREFVGRGDDLGKIHKYFTASRSTDTPRIFALTGTGGMGKTQIAIEYTYRHYRDYTAVFWISAASEDTIRTSFIDAVQRIVEEQAIIQAESSPDYEVISHKLGISGLINTRGEVSASPETASNIQLALFRWLQLPGNNSWLLIFDNADDLESFDIREYFPRHGGGAILITSRRPEFSRTAEQAGLDGLDRESAIELLLNLTCLQDSQDAVKNEVIAIVERLGFMPLAITHASCFIHETKVPLGEYLLYYNEAFMAVQSRLPRFGWKYRNDTAVTTWEISFSQIEKEDREAAMLLGICSYLNFEEIYEDLWVDEQSDRAFQLECRYIGWISSFGVFSIHPVVHSWARERLQGPERLQAVRGAIEILGKACERETVSRDSKKWSAREERRIMFHLGHLQSNFSKSVMHEETFENVTILDAMRAIAVVFLNQGKYNEGMRWYERALAGQEKALGKDHPSTLITVHDIASVFDDQGKYDEAMQWYKRVIEGEEKALGKDHPSILTTVHNIALVFNHQGKYDEAMRWYKRALAGYKKALGKDHPSTLTTVHDIASVFNNQGKYNEAMRWYERVIEGQEKALGKDHPSTLTTVHNIASVFNHQGKYNEAIQWYEQALAGRKKALGKDHPSIFTTVHNIALVFKNQGKYDEAIRWYERALAGREKALGKDHPSTLTTVHDIASVFNDQDKYDEAMRWYERVIKGQEKALGKDHPSTLTTVHNIASVFNHQGKYDEAMRWYERALAGYEKALGKDHPSTLITVHDIALVFEKQGKYDEAIRWYERVIKGEEKALGKDHPSTLITVHNIASVFENQGKYDEAMRWYERALAGREKALGKDHPYTLSTAKRIRILKDITHSK</sequence>
<dbReference type="Proteomes" id="UP001313282">
    <property type="component" value="Unassembled WGS sequence"/>
</dbReference>
<dbReference type="SUPFAM" id="SSF52540">
    <property type="entry name" value="P-loop containing nucleoside triphosphate hydrolases"/>
    <property type="match status" value="1"/>
</dbReference>
<keyword evidence="1" id="KW-0802">TPR repeat</keyword>
<dbReference type="SUPFAM" id="SSF53167">
    <property type="entry name" value="Purine and uridine phosphorylases"/>
    <property type="match status" value="1"/>
</dbReference>
<dbReference type="PROSITE" id="PS50005">
    <property type="entry name" value="TPR"/>
    <property type="match status" value="2"/>
</dbReference>
<gene>
    <name evidence="2" type="ORF">TWF718_000436</name>
</gene>
<dbReference type="AlphaFoldDB" id="A0AAN8MTW7"/>
<evidence type="ECO:0000256" key="1">
    <source>
        <dbReference type="PROSITE-ProRule" id="PRU00339"/>
    </source>
</evidence>
<dbReference type="InterPro" id="IPR011990">
    <property type="entry name" value="TPR-like_helical_dom_sf"/>
</dbReference>
<dbReference type="SUPFAM" id="SSF48452">
    <property type="entry name" value="TPR-like"/>
    <property type="match status" value="1"/>
</dbReference>
<dbReference type="Pfam" id="PF13424">
    <property type="entry name" value="TPR_12"/>
    <property type="match status" value="4"/>
</dbReference>
<dbReference type="Gene3D" id="3.40.50.300">
    <property type="entry name" value="P-loop containing nucleotide triphosphate hydrolases"/>
    <property type="match status" value="1"/>
</dbReference>
<dbReference type="Gene3D" id="3.40.50.1580">
    <property type="entry name" value="Nucleoside phosphorylase domain"/>
    <property type="match status" value="1"/>
</dbReference>
<evidence type="ECO:0000313" key="2">
    <source>
        <dbReference type="EMBL" id="KAK6356062.1"/>
    </source>
</evidence>
<feature type="repeat" description="TPR" evidence="1">
    <location>
        <begin position="1092"/>
        <end position="1125"/>
    </location>
</feature>
<dbReference type="InterPro" id="IPR053137">
    <property type="entry name" value="NLR-like"/>
</dbReference>
<comment type="caution">
    <text evidence="2">The sequence shown here is derived from an EMBL/GenBank/DDBJ whole genome shotgun (WGS) entry which is preliminary data.</text>
</comment>
<dbReference type="PANTHER" id="PTHR46082">
    <property type="entry name" value="ATP/GTP-BINDING PROTEIN-RELATED"/>
    <property type="match status" value="1"/>
</dbReference>
<protein>
    <recommendedName>
        <fullName evidence="4">Nucleoside phosphorylase domain-containing protein</fullName>
    </recommendedName>
</protein>
<dbReference type="GO" id="GO:0003824">
    <property type="term" value="F:catalytic activity"/>
    <property type="evidence" value="ECO:0007669"/>
    <property type="project" value="InterPro"/>
</dbReference>
<evidence type="ECO:0000313" key="3">
    <source>
        <dbReference type="Proteomes" id="UP001313282"/>
    </source>
</evidence>
<dbReference type="SMART" id="SM00028">
    <property type="entry name" value="TPR"/>
    <property type="match status" value="10"/>
</dbReference>
<proteinExistence type="predicted"/>
<dbReference type="GO" id="GO:0009116">
    <property type="term" value="P:nucleoside metabolic process"/>
    <property type="evidence" value="ECO:0007669"/>
    <property type="project" value="InterPro"/>
</dbReference>
<dbReference type="Pfam" id="PF13374">
    <property type="entry name" value="TPR_10"/>
    <property type="match status" value="2"/>
</dbReference>
<dbReference type="PANTHER" id="PTHR46082:SF6">
    <property type="entry name" value="AAA+ ATPASE DOMAIN-CONTAINING PROTEIN-RELATED"/>
    <property type="match status" value="1"/>
</dbReference>
<organism evidence="2 3">
    <name type="scientific">Orbilia javanica</name>
    <dbReference type="NCBI Taxonomy" id="47235"/>
    <lineage>
        <taxon>Eukaryota</taxon>
        <taxon>Fungi</taxon>
        <taxon>Dikarya</taxon>
        <taxon>Ascomycota</taxon>
        <taxon>Pezizomycotina</taxon>
        <taxon>Orbiliomycetes</taxon>
        <taxon>Orbiliales</taxon>
        <taxon>Orbiliaceae</taxon>
        <taxon>Orbilia</taxon>
    </lineage>
</organism>
<name>A0AAN8MTW7_9PEZI</name>
<keyword evidence="3" id="KW-1185">Reference proteome</keyword>
<dbReference type="InterPro" id="IPR027417">
    <property type="entry name" value="P-loop_NTPase"/>
</dbReference>
<reference evidence="2 3" key="1">
    <citation type="submission" date="2019-10" db="EMBL/GenBank/DDBJ databases">
        <authorList>
            <person name="Palmer J.M."/>
        </authorList>
    </citation>
    <scope>NUCLEOTIDE SEQUENCE [LARGE SCALE GENOMIC DNA]</scope>
    <source>
        <strain evidence="2 3">TWF718</strain>
    </source>
</reference>
<dbReference type="InterPro" id="IPR035994">
    <property type="entry name" value="Nucleoside_phosphorylase_sf"/>
</dbReference>